<dbReference type="EMBL" id="MGAQ01000015">
    <property type="protein sequence ID" value="OGK50579.1"/>
    <property type="molecule type" value="Genomic_DNA"/>
</dbReference>
<dbReference type="SMART" id="SM00382">
    <property type="entry name" value="AAA"/>
    <property type="match status" value="1"/>
</dbReference>
<gene>
    <name evidence="5" type="ORF">A3B50_02235</name>
</gene>
<dbReference type="GO" id="GO:0016887">
    <property type="term" value="F:ATP hydrolysis activity"/>
    <property type="evidence" value="ECO:0007669"/>
    <property type="project" value="InterPro"/>
</dbReference>
<sequence>MLNVKNLSVMVGKKKIIKNFSYNFAKGKIYVIMGPNGSGKSSFANAIMGHPSYTLSPQSRIALGKERIDKLQPEKRSEKGIFLSFQSPLSLAGVSVRELLYLALTKKKEPLAVRQEITQYAKELHISEELLGRSLNEGASGGEKKKLETLQAAVLDKKVMIFDEIDTGVDVDALRAIATFLKKRKKDKTFILITHYNRVLRYLMPDKVLILMEGVLKKVGDKKLAKKIEKEGYEKAVN</sequence>
<dbReference type="InterPro" id="IPR027417">
    <property type="entry name" value="P-loop_NTPase"/>
</dbReference>
<evidence type="ECO:0000259" key="4">
    <source>
        <dbReference type="PROSITE" id="PS50893"/>
    </source>
</evidence>
<evidence type="ECO:0000256" key="3">
    <source>
        <dbReference type="ARBA" id="ARBA00022840"/>
    </source>
</evidence>
<evidence type="ECO:0000313" key="5">
    <source>
        <dbReference type="EMBL" id="OGK50579.1"/>
    </source>
</evidence>
<dbReference type="InterPro" id="IPR003439">
    <property type="entry name" value="ABC_transporter-like_ATP-bd"/>
</dbReference>
<comment type="similarity">
    <text evidence="1">Belongs to the ABC transporter superfamily. Ycf16 family.</text>
</comment>
<dbReference type="Pfam" id="PF00005">
    <property type="entry name" value="ABC_tran"/>
    <property type="match status" value="1"/>
</dbReference>
<feature type="domain" description="ABC transporter" evidence="4">
    <location>
        <begin position="2"/>
        <end position="238"/>
    </location>
</feature>
<organism evidence="5 6">
    <name type="scientific">Candidatus Roizmanbacteria bacterium RIFCSPLOWO2_01_FULL_40_42</name>
    <dbReference type="NCBI Taxonomy" id="1802066"/>
    <lineage>
        <taxon>Bacteria</taxon>
        <taxon>Candidatus Roizmaniibacteriota</taxon>
    </lineage>
</organism>
<accession>A0A1F7J4P9</accession>
<dbReference type="Gene3D" id="3.40.50.300">
    <property type="entry name" value="P-loop containing nucleotide triphosphate hydrolases"/>
    <property type="match status" value="1"/>
</dbReference>
<evidence type="ECO:0000256" key="2">
    <source>
        <dbReference type="ARBA" id="ARBA00022741"/>
    </source>
</evidence>
<dbReference type="SUPFAM" id="SSF52540">
    <property type="entry name" value="P-loop containing nucleoside triphosphate hydrolases"/>
    <property type="match status" value="1"/>
</dbReference>
<protein>
    <submittedName>
        <fullName evidence="5">Fe-S cluster assembly ATPase SufC</fullName>
    </submittedName>
</protein>
<keyword evidence="2" id="KW-0547">Nucleotide-binding</keyword>
<dbReference type="InterPro" id="IPR010230">
    <property type="entry name" value="FeS-cluster_ATPase_SufC"/>
</dbReference>
<evidence type="ECO:0000256" key="1">
    <source>
        <dbReference type="ARBA" id="ARBA00006216"/>
    </source>
</evidence>
<proteinExistence type="inferred from homology"/>
<dbReference type="AlphaFoldDB" id="A0A1F7J4P9"/>
<keyword evidence="3" id="KW-0067">ATP-binding</keyword>
<evidence type="ECO:0000313" key="6">
    <source>
        <dbReference type="Proteomes" id="UP000178558"/>
    </source>
</evidence>
<name>A0A1F7J4P9_9BACT</name>
<dbReference type="Proteomes" id="UP000178558">
    <property type="component" value="Unassembled WGS sequence"/>
</dbReference>
<dbReference type="NCBIfam" id="TIGR01978">
    <property type="entry name" value="sufC"/>
    <property type="match status" value="1"/>
</dbReference>
<comment type="caution">
    <text evidence="5">The sequence shown here is derived from an EMBL/GenBank/DDBJ whole genome shotgun (WGS) entry which is preliminary data.</text>
</comment>
<dbReference type="PANTHER" id="PTHR43204:SF1">
    <property type="entry name" value="ABC TRANSPORTER I FAMILY MEMBER 6, CHLOROPLASTIC"/>
    <property type="match status" value="1"/>
</dbReference>
<dbReference type="GO" id="GO:0005524">
    <property type="term" value="F:ATP binding"/>
    <property type="evidence" value="ECO:0007669"/>
    <property type="project" value="UniProtKB-KW"/>
</dbReference>
<dbReference type="PANTHER" id="PTHR43204">
    <property type="entry name" value="ABC TRANSPORTER I FAMILY MEMBER 6, CHLOROPLASTIC"/>
    <property type="match status" value="1"/>
</dbReference>
<reference evidence="5 6" key="1">
    <citation type="journal article" date="2016" name="Nat. Commun.">
        <title>Thousands of microbial genomes shed light on interconnected biogeochemical processes in an aquifer system.</title>
        <authorList>
            <person name="Anantharaman K."/>
            <person name="Brown C.T."/>
            <person name="Hug L.A."/>
            <person name="Sharon I."/>
            <person name="Castelle C.J."/>
            <person name="Probst A.J."/>
            <person name="Thomas B.C."/>
            <person name="Singh A."/>
            <person name="Wilkins M.J."/>
            <person name="Karaoz U."/>
            <person name="Brodie E.L."/>
            <person name="Williams K.H."/>
            <person name="Hubbard S.S."/>
            <person name="Banfield J.F."/>
        </authorList>
    </citation>
    <scope>NUCLEOTIDE SEQUENCE [LARGE SCALE GENOMIC DNA]</scope>
</reference>
<dbReference type="InterPro" id="IPR003593">
    <property type="entry name" value="AAA+_ATPase"/>
</dbReference>
<dbReference type="PROSITE" id="PS50893">
    <property type="entry name" value="ABC_TRANSPORTER_2"/>
    <property type="match status" value="1"/>
</dbReference>